<dbReference type="GO" id="GO:0003677">
    <property type="term" value="F:DNA binding"/>
    <property type="evidence" value="ECO:0007669"/>
    <property type="project" value="InterPro"/>
</dbReference>
<keyword evidence="4" id="KW-0378">Hydrolase</keyword>
<evidence type="ECO:0000256" key="6">
    <source>
        <dbReference type="ARBA" id="ARBA00093790"/>
    </source>
</evidence>
<accession>A0A1F6LHS1</accession>
<protein>
    <recommendedName>
        <fullName evidence="6">type II site-specific deoxyribonuclease</fullName>
        <ecNumber evidence="6">3.1.21.4</ecNumber>
    </recommendedName>
</protein>
<dbReference type="GO" id="GO:0009307">
    <property type="term" value="P:DNA restriction-modification system"/>
    <property type="evidence" value="ECO:0007669"/>
    <property type="project" value="InterPro"/>
</dbReference>
<evidence type="ECO:0000256" key="1">
    <source>
        <dbReference type="ARBA" id="ARBA00022722"/>
    </source>
</evidence>
<comment type="catalytic activity">
    <reaction evidence="5">
        <text>Endonucleolytic cleavage of DNA to give specific double-stranded fragments with terminal 5'-phosphates.</text>
        <dbReference type="EC" id="3.1.21.4"/>
    </reaction>
</comment>
<evidence type="ECO:0000256" key="5">
    <source>
        <dbReference type="ARBA" id="ARBA00093760"/>
    </source>
</evidence>
<reference evidence="7 8" key="1">
    <citation type="journal article" date="2016" name="Nat. Commun.">
        <title>Thousands of microbial genomes shed light on interconnected biogeochemical processes in an aquifer system.</title>
        <authorList>
            <person name="Anantharaman K."/>
            <person name="Brown C.T."/>
            <person name="Hug L.A."/>
            <person name="Sharon I."/>
            <person name="Castelle C.J."/>
            <person name="Probst A.J."/>
            <person name="Thomas B.C."/>
            <person name="Singh A."/>
            <person name="Wilkins M.J."/>
            <person name="Karaoz U."/>
            <person name="Brodie E.L."/>
            <person name="Williams K.H."/>
            <person name="Hubbard S.S."/>
            <person name="Banfield J.F."/>
        </authorList>
    </citation>
    <scope>NUCLEOTIDE SEQUENCE [LARGE SCALE GENOMIC DNA]</scope>
</reference>
<comment type="caution">
    <text evidence="7">The sequence shown here is derived from an EMBL/GenBank/DDBJ whole genome shotgun (WGS) entry which is preliminary data.</text>
</comment>
<evidence type="ECO:0000313" key="7">
    <source>
        <dbReference type="EMBL" id="OGH58978.1"/>
    </source>
</evidence>
<organism evidence="7 8">
    <name type="scientific">Candidatus Magasanikbacteria bacterium RIFCSPHIGHO2_01_FULL_33_34</name>
    <dbReference type="NCBI Taxonomy" id="1798671"/>
    <lineage>
        <taxon>Bacteria</taxon>
        <taxon>Candidatus Magasanikiibacteriota</taxon>
    </lineage>
</organism>
<proteinExistence type="predicted"/>
<keyword evidence="3" id="KW-0255">Endonuclease</keyword>
<evidence type="ECO:0000256" key="2">
    <source>
        <dbReference type="ARBA" id="ARBA00022747"/>
    </source>
</evidence>
<keyword evidence="1" id="KW-0540">Nuclease</keyword>
<dbReference type="EC" id="3.1.21.4" evidence="6"/>
<name>A0A1F6LHS1_9BACT</name>
<evidence type="ECO:0000256" key="4">
    <source>
        <dbReference type="ARBA" id="ARBA00022801"/>
    </source>
</evidence>
<dbReference type="GO" id="GO:0009036">
    <property type="term" value="F:type II site-specific deoxyribonuclease activity"/>
    <property type="evidence" value="ECO:0007669"/>
    <property type="project" value="InterPro"/>
</dbReference>
<dbReference type="Pfam" id="PF09520">
    <property type="entry name" value="RE_TdeIII"/>
    <property type="match status" value="1"/>
</dbReference>
<dbReference type="EMBL" id="MFPS01000008">
    <property type="protein sequence ID" value="OGH58978.1"/>
    <property type="molecule type" value="Genomic_DNA"/>
</dbReference>
<gene>
    <name evidence="7" type="ORF">A2725_04510</name>
</gene>
<dbReference type="InterPro" id="IPR019045">
    <property type="entry name" value="Restrct_endonuc_II_HinfI"/>
</dbReference>
<dbReference type="AlphaFoldDB" id="A0A1F6LHS1"/>
<evidence type="ECO:0000256" key="3">
    <source>
        <dbReference type="ARBA" id="ARBA00022759"/>
    </source>
</evidence>
<dbReference type="Proteomes" id="UP000177067">
    <property type="component" value="Unassembled WGS sequence"/>
</dbReference>
<keyword evidence="2" id="KW-0680">Restriction system</keyword>
<sequence length="272" mass="31225">MTQDILSKKEAIRSIVHASVESFAVGFQGRHEGELEDPSGTLNMKIHNVFIAVLGPEIQYYTALVRSLDSSLGNMLEKMAINIAKLTYEVKQNVEGPLSLKQTQDMAELLEKYKRREITPPTAEDYQFLRVKPEDQSLVTKRHDSDYYLIDKETGDNFLIELKIGGDLDNKKARSEKEALLEQFAILSNTLPQDTKIQMFFATAYNRFGEGKPWKQERVRQFFSDDELLIGKDFWDFVCKSDEGYKIVLDAYKEKADLIKKSLDSIKKTYLG</sequence>
<evidence type="ECO:0000313" key="8">
    <source>
        <dbReference type="Proteomes" id="UP000177067"/>
    </source>
</evidence>